<comment type="similarity">
    <text evidence="2">Belongs to the ABC transporter superfamily.</text>
</comment>
<dbReference type="InterPro" id="IPR017871">
    <property type="entry name" value="ABC_transporter-like_CS"/>
</dbReference>
<dbReference type="PANTHER" id="PTHR43776">
    <property type="entry name" value="TRANSPORT ATP-BINDING PROTEIN"/>
    <property type="match status" value="1"/>
</dbReference>
<name>A0A502BLS3_9HYPH</name>
<keyword evidence="3" id="KW-0813">Transport</keyword>
<dbReference type="PROSITE" id="PS50893">
    <property type="entry name" value="ABC_TRANSPORTER_2"/>
    <property type="match status" value="1"/>
</dbReference>
<dbReference type="PANTHER" id="PTHR43776:SF7">
    <property type="entry name" value="D,D-DIPEPTIDE TRANSPORT ATP-BINDING PROTEIN DDPF-RELATED"/>
    <property type="match status" value="1"/>
</dbReference>
<dbReference type="InterPro" id="IPR003439">
    <property type="entry name" value="ABC_transporter-like_ATP-bd"/>
</dbReference>
<dbReference type="GO" id="GO:0005886">
    <property type="term" value="C:plasma membrane"/>
    <property type="evidence" value="ECO:0007669"/>
    <property type="project" value="UniProtKB-SubCell"/>
</dbReference>
<evidence type="ECO:0000256" key="1">
    <source>
        <dbReference type="ARBA" id="ARBA00004533"/>
    </source>
</evidence>
<keyword evidence="8" id="KW-1185">Reference proteome</keyword>
<dbReference type="InterPro" id="IPR050319">
    <property type="entry name" value="ABC_transp_ATP-bind"/>
</dbReference>
<accession>A0A502BLS3</accession>
<dbReference type="InterPro" id="IPR027417">
    <property type="entry name" value="P-loop_NTPase"/>
</dbReference>
<dbReference type="Gene3D" id="3.40.50.300">
    <property type="entry name" value="P-loop containing nucleotide triphosphate hydrolases"/>
    <property type="match status" value="1"/>
</dbReference>
<dbReference type="GO" id="GO:0055085">
    <property type="term" value="P:transmembrane transport"/>
    <property type="evidence" value="ECO:0007669"/>
    <property type="project" value="UniProtKB-ARBA"/>
</dbReference>
<dbReference type="AlphaFoldDB" id="A0A502BLS3"/>
<evidence type="ECO:0000313" key="7">
    <source>
        <dbReference type="EMBL" id="TPF74318.1"/>
    </source>
</evidence>
<keyword evidence="5 7" id="KW-0067">ATP-binding</keyword>
<protein>
    <submittedName>
        <fullName evidence="7">ATP-binding cassette domain-containing protein</fullName>
    </submittedName>
</protein>
<dbReference type="InterPro" id="IPR003593">
    <property type="entry name" value="AAA+_ATPase"/>
</dbReference>
<dbReference type="Proteomes" id="UP000315388">
    <property type="component" value="Unassembled WGS sequence"/>
</dbReference>
<sequence length="215" mass="23812">MRNHFGALCLRMTLMPMLEAKNVSAVFGKHVVFENVSLKLSTGKIYCITGPSGCGKTTLGRILGALQRPTSGEVCFDTQRSDSHKIWPVQYLYQSPLTAMNPRWKIKKIIEEPGPVDTNLAHLLGIESDWDDRYPHELSGGQLQRVSILRALGAKPSFLIADEITSALDPVAQSQIWHLLLALIDKYKLGVVAISHDESLLSRISHASNHFRLGA</sequence>
<dbReference type="GO" id="GO:0016887">
    <property type="term" value="F:ATP hydrolysis activity"/>
    <property type="evidence" value="ECO:0007669"/>
    <property type="project" value="InterPro"/>
</dbReference>
<comment type="caution">
    <text evidence="7">The sequence shown here is derived from an EMBL/GenBank/DDBJ whole genome shotgun (WGS) entry which is preliminary data.</text>
</comment>
<dbReference type="PROSITE" id="PS00211">
    <property type="entry name" value="ABC_TRANSPORTER_1"/>
    <property type="match status" value="1"/>
</dbReference>
<keyword evidence="4" id="KW-0547">Nucleotide-binding</keyword>
<dbReference type="SUPFAM" id="SSF52540">
    <property type="entry name" value="P-loop containing nucleoside triphosphate hydrolases"/>
    <property type="match status" value="1"/>
</dbReference>
<organism evidence="7 8">
    <name type="scientific">Brucella gallinifaecis</name>
    <dbReference type="NCBI Taxonomy" id="215590"/>
    <lineage>
        <taxon>Bacteria</taxon>
        <taxon>Pseudomonadati</taxon>
        <taxon>Pseudomonadota</taxon>
        <taxon>Alphaproteobacteria</taxon>
        <taxon>Hyphomicrobiales</taxon>
        <taxon>Brucellaceae</taxon>
        <taxon>Brucella/Ochrobactrum group</taxon>
        <taxon>Brucella</taxon>
    </lineage>
</organism>
<reference evidence="7 8" key="1">
    <citation type="journal article" date="2003" name="Int. J. Syst. Evol. Microbiol.">
        <title>Towards a standardized format for the description of a novel species (of an established genus): Ochrobactrum gallinifaecis sp. nov.</title>
        <authorList>
            <person name="Kampfer P."/>
            <person name="Buczolits S."/>
            <person name="Albrecht A."/>
            <person name="Busse H.J."/>
            <person name="Stackebrandt E."/>
        </authorList>
    </citation>
    <scope>NUCLEOTIDE SEQUENCE [LARGE SCALE GENOMIC DNA]</scope>
    <source>
        <strain evidence="7 8">ISO 196</strain>
    </source>
</reference>
<gene>
    <name evidence="7" type="ORF">FHY56_15320</name>
</gene>
<dbReference type="GO" id="GO:0005524">
    <property type="term" value="F:ATP binding"/>
    <property type="evidence" value="ECO:0007669"/>
    <property type="project" value="UniProtKB-KW"/>
</dbReference>
<evidence type="ECO:0000256" key="3">
    <source>
        <dbReference type="ARBA" id="ARBA00022448"/>
    </source>
</evidence>
<dbReference type="SMART" id="SM00382">
    <property type="entry name" value="AAA"/>
    <property type="match status" value="1"/>
</dbReference>
<evidence type="ECO:0000256" key="5">
    <source>
        <dbReference type="ARBA" id="ARBA00022840"/>
    </source>
</evidence>
<evidence type="ECO:0000313" key="8">
    <source>
        <dbReference type="Proteomes" id="UP000315388"/>
    </source>
</evidence>
<feature type="domain" description="ABC transporter" evidence="6">
    <location>
        <begin position="18"/>
        <end position="213"/>
    </location>
</feature>
<dbReference type="EMBL" id="VEWJ01000013">
    <property type="protein sequence ID" value="TPF74318.1"/>
    <property type="molecule type" value="Genomic_DNA"/>
</dbReference>
<evidence type="ECO:0000256" key="2">
    <source>
        <dbReference type="ARBA" id="ARBA00005417"/>
    </source>
</evidence>
<comment type="subcellular location">
    <subcellularLocation>
        <location evidence="1">Cell inner membrane</location>
    </subcellularLocation>
</comment>
<evidence type="ECO:0000259" key="6">
    <source>
        <dbReference type="PROSITE" id="PS50893"/>
    </source>
</evidence>
<proteinExistence type="inferred from homology"/>
<dbReference type="Pfam" id="PF00005">
    <property type="entry name" value="ABC_tran"/>
    <property type="match status" value="1"/>
</dbReference>
<evidence type="ECO:0000256" key="4">
    <source>
        <dbReference type="ARBA" id="ARBA00022741"/>
    </source>
</evidence>